<evidence type="ECO:0000313" key="1">
    <source>
        <dbReference type="EMBL" id="CAI8035857.1"/>
    </source>
</evidence>
<accession>A0AA35SUZ0</accession>
<sequence length="150" mass="16192">MTPGMAFFDSAESFAMIRGGHIDATVLGALQVSENGDLANWMLPSRGIGSIGGGMDLAANTKRVIVAMEHTTRRNLPKNILRECEFPLTAQRCVTDIVTDIAVISVTDQGLVLEECAPGWNPEDVQALTAATLQFQRKEAFAMKILISGR</sequence>
<keyword evidence="1" id="KW-0808">Transferase</keyword>
<dbReference type="PANTHER" id="PTHR13707:SF57">
    <property type="entry name" value="SUCCINYL-COA:3-KETOACID COENZYME A TRANSFERASE SUBUNIT B-RELATED"/>
    <property type="match status" value="1"/>
</dbReference>
<dbReference type="AlphaFoldDB" id="A0AA35SUZ0"/>
<dbReference type="InterPro" id="IPR004165">
    <property type="entry name" value="CoA_trans_fam_I"/>
</dbReference>
<dbReference type="SMART" id="SM00882">
    <property type="entry name" value="CoA_trans"/>
    <property type="match status" value="1"/>
</dbReference>
<dbReference type="Gene3D" id="3.40.1080.10">
    <property type="entry name" value="Glutaconate Coenzyme A-transferase"/>
    <property type="match status" value="1"/>
</dbReference>
<dbReference type="Pfam" id="PF01144">
    <property type="entry name" value="CoA_trans"/>
    <property type="match status" value="1"/>
</dbReference>
<organism evidence="1 2">
    <name type="scientific">Geodia barretti</name>
    <name type="common">Barrett's horny sponge</name>
    <dbReference type="NCBI Taxonomy" id="519541"/>
    <lineage>
        <taxon>Eukaryota</taxon>
        <taxon>Metazoa</taxon>
        <taxon>Porifera</taxon>
        <taxon>Demospongiae</taxon>
        <taxon>Heteroscleromorpha</taxon>
        <taxon>Tetractinellida</taxon>
        <taxon>Astrophorina</taxon>
        <taxon>Geodiidae</taxon>
        <taxon>Geodia</taxon>
    </lineage>
</organism>
<dbReference type="Proteomes" id="UP001174909">
    <property type="component" value="Unassembled WGS sequence"/>
</dbReference>
<dbReference type="PANTHER" id="PTHR13707">
    <property type="entry name" value="KETOACID-COENZYME A TRANSFERASE"/>
    <property type="match status" value="1"/>
</dbReference>
<comment type="caution">
    <text evidence="1">The sequence shown here is derived from an EMBL/GenBank/DDBJ whole genome shotgun (WGS) entry which is preliminary data.</text>
</comment>
<dbReference type="EMBL" id="CASHTH010002828">
    <property type="protein sequence ID" value="CAI8035857.1"/>
    <property type="molecule type" value="Genomic_DNA"/>
</dbReference>
<dbReference type="SUPFAM" id="SSF100950">
    <property type="entry name" value="NagB/RpiA/CoA transferase-like"/>
    <property type="match status" value="1"/>
</dbReference>
<reference evidence="1" key="1">
    <citation type="submission" date="2023-03" db="EMBL/GenBank/DDBJ databases">
        <authorList>
            <person name="Steffen K."/>
            <person name="Cardenas P."/>
        </authorList>
    </citation>
    <scope>NUCLEOTIDE SEQUENCE</scope>
</reference>
<dbReference type="GO" id="GO:0008410">
    <property type="term" value="F:CoA-transferase activity"/>
    <property type="evidence" value="ECO:0007669"/>
    <property type="project" value="InterPro"/>
</dbReference>
<name>A0AA35SUZ0_GEOBA</name>
<proteinExistence type="predicted"/>
<gene>
    <name evidence="1" type="ORF">GBAR_LOCUS20113</name>
</gene>
<protein>
    <submittedName>
        <fullName evidence="1">Succinyl-CoA:3-ketoacid coenzyme A transferase subunit B</fullName>
    </submittedName>
</protein>
<dbReference type="InterPro" id="IPR037171">
    <property type="entry name" value="NagB/RpiA_transferase-like"/>
</dbReference>
<keyword evidence="2" id="KW-1185">Reference proteome</keyword>
<evidence type="ECO:0000313" key="2">
    <source>
        <dbReference type="Proteomes" id="UP001174909"/>
    </source>
</evidence>